<keyword evidence="9" id="KW-1185">Reference proteome</keyword>
<dbReference type="EMBL" id="JYNX01000023">
    <property type="protein sequence ID" value="KMO83399.1"/>
    <property type="molecule type" value="Genomic_DNA"/>
</dbReference>
<keyword evidence="2 5" id="KW-0812">Transmembrane</keyword>
<feature type="transmembrane region" description="Helical" evidence="6">
    <location>
        <begin position="361"/>
        <end position="379"/>
    </location>
</feature>
<evidence type="ECO:0000313" key="8">
    <source>
        <dbReference type="EMBL" id="KMO83399.1"/>
    </source>
</evidence>
<dbReference type="OrthoDB" id="9811798at2"/>
<feature type="transmembrane region" description="Helical" evidence="6">
    <location>
        <begin position="146"/>
        <end position="165"/>
    </location>
</feature>
<feature type="transmembrane region" description="Helical" evidence="6">
    <location>
        <begin position="34"/>
        <end position="54"/>
    </location>
</feature>
<dbReference type="Proteomes" id="UP000036176">
    <property type="component" value="Unassembled WGS sequence"/>
</dbReference>
<dbReference type="InterPro" id="IPR001750">
    <property type="entry name" value="ND/Mrp_TM"/>
</dbReference>
<accession>A0A0J6WL92</accession>
<dbReference type="GO" id="GO:0016020">
    <property type="term" value="C:membrane"/>
    <property type="evidence" value="ECO:0007669"/>
    <property type="project" value="UniProtKB-SubCell"/>
</dbReference>
<feature type="transmembrane region" description="Helical" evidence="6">
    <location>
        <begin position="90"/>
        <end position="108"/>
    </location>
</feature>
<reference evidence="8 9" key="1">
    <citation type="journal article" date="2015" name="Genome Biol. Evol.">
        <title>Characterization of Three Mycobacterium spp. with Potential Use in Bioremediation by Genome Sequencing and Comparative Genomics.</title>
        <authorList>
            <person name="Das S."/>
            <person name="Pettersson B.M."/>
            <person name="Behra P.R."/>
            <person name="Ramesh M."/>
            <person name="Dasgupta S."/>
            <person name="Bhattacharya A."/>
            <person name="Kirsebom L.A."/>
        </authorList>
    </citation>
    <scope>NUCLEOTIDE SEQUENCE [LARGE SCALE GENOMIC DNA]</scope>
    <source>
        <strain evidence="8 9">DSM 44219</strain>
    </source>
</reference>
<keyword evidence="4 6" id="KW-0472">Membrane</keyword>
<comment type="caution">
    <text evidence="8">The sequence shown here is derived from an EMBL/GenBank/DDBJ whole genome shotgun (WGS) entry which is preliminary data.</text>
</comment>
<evidence type="ECO:0000259" key="7">
    <source>
        <dbReference type="Pfam" id="PF00361"/>
    </source>
</evidence>
<evidence type="ECO:0000313" key="9">
    <source>
        <dbReference type="Proteomes" id="UP000036176"/>
    </source>
</evidence>
<dbReference type="GO" id="GO:0012505">
    <property type="term" value="C:endomembrane system"/>
    <property type="evidence" value="ECO:0007669"/>
    <property type="project" value="UniProtKB-SubCell"/>
</dbReference>
<feature type="transmembrane region" description="Helical" evidence="6">
    <location>
        <begin position="329"/>
        <end position="349"/>
    </location>
</feature>
<name>A0A0J6WL92_MYCCU</name>
<evidence type="ECO:0000256" key="6">
    <source>
        <dbReference type="SAM" id="Phobius"/>
    </source>
</evidence>
<dbReference type="PRINTS" id="PR01434">
    <property type="entry name" value="NADHDHGNASE5"/>
</dbReference>
<feature type="transmembrane region" description="Helical" evidence="6">
    <location>
        <begin position="171"/>
        <end position="189"/>
    </location>
</feature>
<feature type="transmembrane region" description="Helical" evidence="6">
    <location>
        <begin position="391"/>
        <end position="413"/>
    </location>
</feature>
<proteinExistence type="predicted"/>
<evidence type="ECO:0000256" key="5">
    <source>
        <dbReference type="RuleBase" id="RU000320"/>
    </source>
</evidence>
<keyword evidence="3 6" id="KW-1133">Transmembrane helix</keyword>
<evidence type="ECO:0000256" key="4">
    <source>
        <dbReference type="ARBA" id="ARBA00023136"/>
    </source>
</evidence>
<dbReference type="AlphaFoldDB" id="A0A0J6WL92"/>
<feature type="transmembrane region" description="Helical" evidence="6">
    <location>
        <begin position="425"/>
        <end position="444"/>
    </location>
</feature>
<feature type="domain" description="NADH:quinone oxidoreductase/Mrp antiporter transmembrane" evidence="7">
    <location>
        <begin position="172"/>
        <end position="371"/>
    </location>
</feature>
<comment type="subcellular location">
    <subcellularLocation>
        <location evidence="1">Endomembrane system</location>
        <topology evidence="1">Multi-pass membrane protein</topology>
    </subcellularLocation>
    <subcellularLocation>
        <location evidence="5">Membrane</location>
        <topology evidence="5">Multi-pass membrane protein</topology>
    </subcellularLocation>
</comment>
<dbReference type="PANTHER" id="PTHR42829:SF1">
    <property type="entry name" value="INORGANIC CARBON TRANSPORTER SUBUNIT DABB-RELATED"/>
    <property type="match status" value="1"/>
</dbReference>
<dbReference type="GO" id="GO:0003954">
    <property type="term" value="F:NADH dehydrogenase activity"/>
    <property type="evidence" value="ECO:0007669"/>
    <property type="project" value="TreeGrafter"/>
</dbReference>
<protein>
    <submittedName>
        <fullName evidence="8">NADH-quinone oxidoreductase subunit 12</fullName>
        <ecNumber evidence="8">1.6.5.11</ecNumber>
    </submittedName>
</protein>
<dbReference type="GO" id="GO:0008137">
    <property type="term" value="F:NADH dehydrogenase (ubiquinone) activity"/>
    <property type="evidence" value="ECO:0007669"/>
    <property type="project" value="InterPro"/>
</dbReference>
<sequence length="474" mass="47755">MLEAIATPALLTLVIAPLVVAVVAASIGRRAPVFVARLGTAIAAAGLLIAIADLPSATDHLAAALLLLIFGVSAIAQGFAVRYLAGDSRAAWFTCGASLLTSASTVMASATTMIGLAVGWTAVGLALCLLLGTYRELPAARDGVRRTAVAFGIGDGALWAAVGLHHLDADALAPIIAVLIVVAALSRSAQIPFHRWLPATLAAPTPVSALLHAGVVNGGGVLLVKLSALSTPPAAGIVIAAGTASMAYGAVLMLVKPDIKGALAYSTMAQMGFMMLTCGLGLWAAAVIHLIGHGFYKATLFLSSGTAVARHQRHRSLAPPPGLTRPRRWTIATTAAVLPLSALAAGAAVVPTWAEGHAAELALLVFAWVTGAAATWGWLRRQPTLAGAVGAAAVLLPAAVAYVAVISAVSRYLAPALPASTVSPATIWAVIAGALAVLGALAALRASPAARGLQRTVYTHAISAGTLHPTGAHR</sequence>
<keyword evidence="8" id="KW-0560">Oxidoreductase</keyword>
<dbReference type="RefSeq" id="WP_053081198.1">
    <property type="nucleotide sequence ID" value="NZ_JYNX01000023.1"/>
</dbReference>
<organism evidence="8 9">
    <name type="scientific">Mycolicibacterium chubuense</name>
    <name type="common">Mycobacterium chubuense</name>
    <dbReference type="NCBI Taxonomy" id="1800"/>
    <lineage>
        <taxon>Bacteria</taxon>
        <taxon>Bacillati</taxon>
        <taxon>Actinomycetota</taxon>
        <taxon>Actinomycetes</taxon>
        <taxon>Mycobacteriales</taxon>
        <taxon>Mycobacteriaceae</taxon>
        <taxon>Mycolicibacterium</taxon>
    </lineage>
</organism>
<dbReference type="PANTHER" id="PTHR42829">
    <property type="entry name" value="NADH-UBIQUINONE OXIDOREDUCTASE CHAIN 5"/>
    <property type="match status" value="1"/>
</dbReference>
<dbReference type="GO" id="GO:0015990">
    <property type="term" value="P:electron transport coupled proton transport"/>
    <property type="evidence" value="ECO:0007669"/>
    <property type="project" value="TreeGrafter"/>
</dbReference>
<feature type="transmembrane region" description="Helical" evidence="6">
    <location>
        <begin position="114"/>
        <end position="134"/>
    </location>
</feature>
<evidence type="ECO:0000256" key="1">
    <source>
        <dbReference type="ARBA" id="ARBA00004127"/>
    </source>
</evidence>
<feature type="transmembrane region" description="Helical" evidence="6">
    <location>
        <begin position="60"/>
        <end position="83"/>
    </location>
</feature>
<evidence type="ECO:0000256" key="3">
    <source>
        <dbReference type="ARBA" id="ARBA00022989"/>
    </source>
</evidence>
<evidence type="ECO:0000256" key="2">
    <source>
        <dbReference type="ARBA" id="ARBA00022692"/>
    </source>
</evidence>
<feature type="transmembrane region" description="Helical" evidence="6">
    <location>
        <begin position="6"/>
        <end position="27"/>
    </location>
</feature>
<gene>
    <name evidence="8" type="ORF">MCHUDSM44219_01237</name>
</gene>
<feature type="transmembrane region" description="Helical" evidence="6">
    <location>
        <begin position="262"/>
        <end position="284"/>
    </location>
</feature>
<dbReference type="EC" id="1.6.5.11" evidence="8"/>
<dbReference type="GO" id="GO:0042773">
    <property type="term" value="P:ATP synthesis coupled electron transport"/>
    <property type="evidence" value="ECO:0007669"/>
    <property type="project" value="InterPro"/>
</dbReference>
<dbReference type="Pfam" id="PF00361">
    <property type="entry name" value="Proton_antipo_M"/>
    <property type="match status" value="1"/>
</dbReference>
<dbReference type="InterPro" id="IPR003945">
    <property type="entry name" value="NU5C-like"/>
</dbReference>
<feature type="transmembrane region" description="Helical" evidence="6">
    <location>
        <begin position="235"/>
        <end position="255"/>
    </location>
</feature>
<dbReference type="PATRIC" id="fig|1800.3.peg.1243"/>